<organism evidence="1 2">
    <name type="scientific">Vibrio crassostreae</name>
    <dbReference type="NCBI Taxonomy" id="246167"/>
    <lineage>
        <taxon>Bacteria</taxon>
        <taxon>Pseudomonadati</taxon>
        <taxon>Pseudomonadota</taxon>
        <taxon>Gammaproteobacteria</taxon>
        <taxon>Vibrionales</taxon>
        <taxon>Vibrionaceae</taxon>
        <taxon>Vibrio</taxon>
    </lineage>
</organism>
<dbReference type="AlphaFoldDB" id="A0A822N7N3"/>
<reference evidence="2" key="1">
    <citation type="submission" date="2014-06" db="EMBL/GenBank/DDBJ databases">
        <authorList>
            <person name="Le Roux Frederique"/>
        </authorList>
    </citation>
    <scope>NUCLEOTIDE SEQUENCE [LARGE SCALE GENOMIC DNA]</scope>
    <source>
        <strain evidence="2">J5-5</strain>
    </source>
</reference>
<comment type="caution">
    <text evidence="1">The sequence shown here is derived from an EMBL/GenBank/DDBJ whole genome shotgun (WGS) entry which is preliminary data.</text>
</comment>
<dbReference type="EMBL" id="CCJV01000142">
    <property type="protein sequence ID" value="CDT68336.1"/>
    <property type="molecule type" value="Genomic_DNA"/>
</dbReference>
<dbReference type="Proteomes" id="UP000049495">
    <property type="component" value="Unassembled WGS sequence"/>
</dbReference>
<gene>
    <name evidence="1" type="ORF">VCR5J5_780036</name>
</gene>
<sequence>MGKMWPQLRTPLALAILQEGDKLIMHYGSFNLNELELSDNQTQMLVEIAIREHKKYNLPTKYLTLESMTLEWGKSLKAANTLVDSFEQQITSSRSAHSRVNFLRHKSSSEFFEVIERNIFLLKQDKNSAKKFRESFASVNGKEVRCALVAKMRDKLLAVRGDQQTEFHQLAALGLEKRNFNMESNIGE</sequence>
<evidence type="ECO:0000313" key="1">
    <source>
        <dbReference type="EMBL" id="CDT68336.1"/>
    </source>
</evidence>
<dbReference type="RefSeq" id="WP_048613840.1">
    <property type="nucleotide sequence ID" value="NZ_JAFNEB010000013.1"/>
</dbReference>
<evidence type="ECO:0000313" key="2">
    <source>
        <dbReference type="Proteomes" id="UP000049495"/>
    </source>
</evidence>
<name>A0A822N7N3_9VIBR</name>
<protein>
    <submittedName>
        <fullName evidence="1">Uncharacterized protein</fullName>
    </submittedName>
</protein>
<proteinExistence type="predicted"/>
<accession>A0A822N7N3</accession>